<reference evidence="1 2" key="1">
    <citation type="journal article" date="2021" name="BMC Genomics">
        <title>Datura genome reveals duplications of psychoactive alkaloid biosynthetic genes and high mutation rate following tissue culture.</title>
        <authorList>
            <person name="Rajewski A."/>
            <person name="Carter-House D."/>
            <person name="Stajich J."/>
            <person name="Litt A."/>
        </authorList>
    </citation>
    <scope>NUCLEOTIDE SEQUENCE [LARGE SCALE GENOMIC DNA]</scope>
    <source>
        <strain evidence="1">AR-01</strain>
    </source>
</reference>
<comment type="caution">
    <text evidence="1">The sequence shown here is derived from an EMBL/GenBank/DDBJ whole genome shotgun (WGS) entry which is preliminary data.</text>
</comment>
<accession>A0ABS8Y648</accession>
<proteinExistence type="predicted"/>
<organism evidence="1 2">
    <name type="scientific">Datura stramonium</name>
    <name type="common">Jimsonweed</name>
    <name type="synonym">Common thornapple</name>
    <dbReference type="NCBI Taxonomy" id="4076"/>
    <lineage>
        <taxon>Eukaryota</taxon>
        <taxon>Viridiplantae</taxon>
        <taxon>Streptophyta</taxon>
        <taxon>Embryophyta</taxon>
        <taxon>Tracheophyta</taxon>
        <taxon>Spermatophyta</taxon>
        <taxon>Magnoliopsida</taxon>
        <taxon>eudicotyledons</taxon>
        <taxon>Gunneridae</taxon>
        <taxon>Pentapetalae</taxon>
        <taxon>asterids</taxon>
        <taxon>lamiids</taxon>
        <taxon>Solanales</taxon>
        <taxon>Solanaceae</taxon>
        <taxon>Solanoideae</taxon>
        <taxon>Datureae</taxon>
        <taxon>Datura</taxon>
    </lineage>
</organism>
<evidence type="ECO:0000313" key="2">
    <source>
        <dbReference type="Proteomes" id="UP000823775"/>
    </source>
</evidence>
<dbReference type="Proteomes" id="UP000823775">
    <property type="component" value="Unassembled WGS sequence"/>
</dbReference>
<dbReference type="EMBL" id="JACEIK010028402">
    <property type="protein sequence ID" value="MCE5166649.1"/>
    <property type="molecule type" value="Genomic_DNA"/>
</dbReference>
<keyword evidence="2" id="KW-1185">Reference proteome</keyword>
<evidence type="ECO:0000313" key="1">
    <source>
        <dbReference type="EMBL" id="MCE5166649.1"/>
    </source>
</evidence>
<protein>
    <submittedName>
        <fullName evidence="1">Uncharacterized protein</fullName>
    </submittedName>
</protein>
<sequence>MEEEWRRSYHKLASGGRHGAVNVAVSGEEEKRRNDDGEWCTGGGLRTLNGLHGKGKGEEIGELTLLE</sequence>
<gene>
    <name evidence="1" type="ORF">HAX54_023386</name>
</gene>
<name>A0ABS8Y648_DATST</name>